<comment type="function">
    <text evidence="9">Converts cobyric acid to cobinamide by the addition of aminopropanol on the F carboxylic group.</text>
</comment>
<evidence type="ECO:0000256" key="2">
    <source>
        <dbReference type="ARBA" id="ARBA00004953"/>
    </source>
</evidence>
<keyword evidence="11" id="KW-1185">Reference proteome</keyword>
<keyword evidence="7 9" id="KW-1133">Transmembrane helix</keyword>
<comment type="caution">
    <text evidence="10">The sequence shown here is derived from an EMBL/GenBank/DDBJ whole genome shotgun (WGS) entry which is preliminary data.</text>
</comment>
<evidence type="ECO:0000256" key="9">
    <source>
        <dbReference type="HAMAP-Rule" id="MF_00024"/>
    </source>
</evidence>
<dbReference type="PANTHER" id="PTHR34308">
    <property type="entry name" value="COBALAMIN BIOSYNTHESIS PROTEIN CBIB"/>
    <property type="match status" value="1"/>
</dbReference>
<evidence type="ECO:0000256" key="3">
    <source>
        <dbReference type="ARBA" id="ARBA00006263"/>
    </source>
</evidence>
<keyword evidence="4 9" id="KW-1003">Cell membrane</keyword>
<keyword evidence="8 9" id="KW-0472">Membrane</keyword>
<dbReference type="Proteomes" id="UP000664761">
    <property type="component" value="Unassembled WGS sequence"/>
</dbReference>
<evidence type="ECO:0000256" key="7">
    <source>
        <dbReference type="ARBA" id="ARBA00022989"/>
    </source>
</evidence>
<keyword evidence="5 9" id="KW-0169">Cobalamin biosynthesis</keyword>
<comment type="pathway">
    <text evidence="2 9">Cofactor biosynthesis; adenosylcobalamin biosynthesis.</text>
</comment>
<evidence type="ECO:0000256" key="5">
    <source>
        <dbReference type="ARBA" id="ARBA00022573"/>
    </source>
</evidence>
<feature type="transmembrane region" description="Helical" evidence="9">
    <location>
        <begin position="242"/>
        <end position="261"/>
    </location>
</feature>
<name>A0ABS3F6M4_9PROT</name>
<comment type="similarity">
    <text evidence="3 9">Belongs to the CobD/CbiB family.</text>
</comment>
<evidence type="ECO:0000313" key="10">
    <source>
        <dbReference type="EMBL" id="MBO0334176.1"/>
    </source>
</evidence>
<protein>
    <recommendedName>
        <fullName evidence="9">Cobalamin biosynthesis protein CobD</fullName>
    </recommendedName>
</protein>
<evidence type="ECO:0000256" key="4">
    <source>
        <dbReference type="ARBA" id="ARBA00022475"/>
    </source>
</evidence>
<dbReference type="RefSeq" id="WP_207045665.1">
    <property type="nucleotide sequence ID" value="NZ_JAFLNC010000003.1"/>
</dbReference>
<evidence type="ECO:0000313" key="11">
    <source>
        <dbReference type="Proteomes" id="UP000664761"/>
    </source>
</evidence>
<sequence>MAWVNRFRIDASASPYHVEPMSSILFISNTAFFTPPLIILLAMIIDALVGDPKWLYRGVPHPVVLLGKLISVLESGFNKSIESNRRRFIAGVQSSAIVIAVAAIAGYVIAALCQIIPAGMIILALLASSLIAWRGLYAHVRDVMVGLNTSLEEGREAISHIVGRDPESLDESAISRAAIESLAENFSDGTVAPIFWFAVLGLPGLCAYKAINTLDSMIGHRNGRYEYFGKAAARIDDAVNYIPARLTGFLIVIAACLVRGANAKNAFKAMFRDAPRHRSFNAGWPEAAMAGALGIALAGPRIYDGVEVPDHWMNEAGVRMAGPDDISRALLLYRVAGGLIMALLLGLAFAIYSFS</sequence>
<feature type="transmembrane region" description="Helical" evidence="9">
    <location>
        <begin position="115"/>
        <end position="133"/>
    </location>
</feature>
<dbReference type="Pfam" id="PF03186">
    <property type="entry name" value="CobD_Cbib"/>
    <property type="match status" value="1"/>
</dbReference>
<comment type="subcellular location">
    <subcellularLocation>
        <location evidence="1 9">Cell membrane</location>
        <topology evidence="1 9">Multi-pass membrane protein</topology>
    </subcellularLocation>
</comment>
<feature type="transmembrane region" description="Helical" evidence="9">
    <location>
        <begin position="191"/>
        <end position="211"/>
    </location>
</feature>
<proteinExistence type="inferred from homology"/>
<evidence type="ECO:0000256" key="8">
    <source>
        <dbReference type="ARBA" id="ARBA00023136"/>
    </source>
</evidence>
<keyword evidence="6 9" id="KW-0812">Transmembrane</keyword>
<dbReference type="PANTHER" id="PTHR34308:SF1">
    <property type="entry name" value="COBALAMIN BIOSYNTHESIS PROTEIN CBIB"/>
    <property type="match status" value="1"/>
</dbReference>
<reference evidence="10 11" key="1">
    <citation type="submission" date="2021-03" db="EMBL/GenBank/DDBJ databases">
        <title>Sneathiella sp. CAU 1612 isolated from Kang Won-do.</title>
        <authorList>
            <person name="Kim W."/>
        </authorList>
    </citation>
    <scope>NUCLEOTIDE SEQUENCE [LARGE SCALE GENOMIC DNA]</scope>
    <source>
        <strain evidence="10 11">CAU 1612</strain>
    </source>
</reference>
<feature type="transmembrane region" description="Helical" evidence="9">
    <location>
        <begin position="24"/>
        <end position="49"/>
    </location>
</feature>
<accession>A0ABS3F6M4</accession>
<feature type="transmembrane region" description="Helical" evidence="9">
    <location>
        <begin position="331"/>
        <end position="354"/>
    </location>
</feature>
<dbReference type="InterPro" id="IPR004485">
    <property type="entry name" value="Cobalamin_biosynth_CobD/CbiB"/>
</dbReference>
<dbReference type="EMBL" id="JAFLNC010000003">
    <property type="protein sequence ID" value="MBO0334176.1"/>
    <property type="molecule type" value="Genomic_DNA"/>
</dbReference>
<organism evidence="10 11">
    <name type="scientific">Sneathiella sedimenti</name>
    <dbReference type="NCBI Taxonomy" id="2816034"/>
    <lineage>
        <taxon>Bacteria</taxon>
        <taxon>Pseudomonadati</taxon>
        <taxon>Pseudomonadota</taxon>
        <taxon>Alphaproteobacteria</taxon>
        <taxon>Sneathiellales</taxon>
        <taxon>Sneathiellaceae</taxon>
        <taxon>Sneathiella</taxon>
    </lineage>
</organism>
<feature type="transmembrane region" description="Helical" evidence="9">
    <location>
        <begin position="88"/>
        <end position="109"/>
    </location>
</feature>
<gene>
    <name evidence="9 10" type="primary">cobD</name>
    <name evidence="10" type="ORF">J0X12_11145</name>
</gene>
<dbReference type="NCBIfam" id="TIGR00380">
    <property type="entry name" value="cobal_cbiB"/>
    <property type="match status" value="1"/>
</dbReference>
<evidence type="ECO:0000256" key="6">
    <source>
        <dbReference type="ARBA" id="ARBA00022692"/>
    </source>
</evidence>
<evidence type="ECO:0000256" key="1">
    <source>
        <dbReference type="ARBA" id="ARBA00004651"/>
    </source>
</evidence>
<dbReference type="HAMAP" id="MF_00024">
    <property type="entry name" value="CobD_CbiB"/>
    <property type="match status" value="1"/>
</dbReference>